<keyword evidence="3" id="KW-0547">Nucleotide-binding</keyword>
<dbReference type="PANTHER" id="PTHR35526">
    <property type="entry name" value="ANTI-SIGMA-F FACTOR RSBW-RELATED"/>
    <property type="match status" value="1"/>
</dbReference>
<keyword evidence="1" id="KW-0808">Transferase</keyword>
<dbReference type="InterPro" id="IPR003594">
    <property type="entry name" value="HATPase_dom"/>
</dbReference>
<comment type="caution">
    <text evidence="3">The sequence shown here is derived from an EMBL/GenBank/DDBJ whole genome shotgun (WGS) entry which is preliminary data.</text>
</comment>
<keyword evidence="1" id="KW-0723">Serine/threonine-protein kinase</keyword>
<gene>
    <name evidence="3" type="ORF">JIG36_35815</name>
</gene>
<dbReference type="Proteomes" id="UP000632138">
    <property type="component" value="Unassembled WGS sequence"/>
</dbReference>
<dbReference type="CDD" id="cd16936">
    <property type="entry name" value="HATPase_RsbW-like"/>
    <property type="match status" value="1"/>
</dbReference>
<evidence type="ECO:0000259" key="2">
    <source>
        <dbReference type="Pfam" id="PF13581"/>
    </source>
</evidence>
<sequence>MTTGRRLPGMMAGNQMVMGEDGGSVEVLRRRFRNGEPAQTLRHAARAVLVDSTAAGPEPEWVDDVLVVISELVQNVTQHTRSPGELVVSVASGMITIEVGDADSTVPRARRPHLSQAGGRGLLLIDAISHHWGVRSCPGGKSVWARLTVTPDPPGVRDRSEIDDADGVECRVGRVG</sequence>
<dbReference type="EMBL" id="JAENHP010000016">
    <property type="protein sequence ID" value="MBM2620882.1"/>
    <property type="molecule type" value="Genomic_DNA"/>
</dbReference>
<dbReference type="SUPFAM" id="SSF55874">
    <property type="entry name" value="ATPase domain of HSP90 chaperone/DNA topoisomerase II/histidine kinase"/>
    <property type="match status" value="1"/>
</dbReference>
<organism evidence="3 4">
    <name type="scientific">Paractinoplanes ovalisporus</name>
    <dbReference type="NCBI Taxonomy" id="2810368"/>
    <lineage>
        <taxon>Bacteria</taxon>
        <taxon>Bacillati</taxon>
        <taxon>Actinomycetota</taxon>
        <taxon>Actinomycetes</taxon>
        <taxon>Micromonosporales</taxon>
        <taxon>Micromonosporaceae</taxon>
        <taxon>Paractinoplanes</taxon>
    </lineage>
</organism>
<keyword evidence="1" id="KW-0418">Kinase</keyword>
<accession>A0ABS2ALZ2</accession>
<dbReference type="GO" id="GO:0005524">
    <property type="term" value="F:ATP binding"/>
    <property type="evidence" value="ECO:0007669"/>
    <property type="project" value="UniProtKB-KW"/>
</dbReference>
<proteinExistence type="predicted"/>
<dbReference type="InterPro" id="IPR036890">
    <property type="entry name" value="HATPase_C_sf"/>
</dbReference>
<dbReference type="InterPro" id="IPR050267">
    <property type="entry name" value="Anti-sigma-factor_SerPK"/>
</dbReference>
<evidence type="ECO:0000313" key="4">
    <source>
        <dbReference type="Proteomes" id="UP000632138"/>
    </source>
</evidence>
<dbReference type="Pfam" id="PF13581">
    <property type="entry name" value="HATPase_c_2"/>
    <property type="match status" value="1"/>
</dbReference>
<name>A0ABS2ALZ2_9ACTN</name>
<feature type="domain" description="Histidine kinase/HSP90-like ATPase" evidence="2">
    <location>
        <begin position="40"/>
        <end position="146"/>
    </location>
</feature>
<dbReference type="Gene3D" id="3.30.565.10">
    <property type="entry name" value="Histidine kinase-like ATPase, C-terminal domain"/>
    <property type="match status" value="1"/>
</dbReference>
<evidence type="ECO:0000256" key="1">
    <source>
        <dbReference type="ARBA" id="ARBA00022527"/>
    </source>
</evidence>
<keyword evidence="4" id="KW-1185">Reference proteome</keyword>
<protein>
    <submittedName>
        <fullName evidence="3">ATP-binding protein</fullName>
    </submittedName>
</protein>
<keyword evidence="3" id="KW-0067">ATP-binding</keyword>
<evidence type="ECO:0000313" key="3">
    <source>
        <dbReference type="EMBL" id="MBM2620882.1"/>
    </source>
</evidence>
<dbReference type="RefSeq" id="WP_203380856.1">
    <property type="nucleotide sequence ID" value="NZ_JAENHP010000016.1"/>
</dbReference>
<dbReference type="PANTHER" id="PTHR35526:SF3">
    <property type="entry name" value="ANTI-SIGMA-F FACTOR RSBW"/>
    <property type="match status" value="1"/>
</dbReference>
<reference evidence="3 4" key="1">
    <citation type="submission" date="2021-01" db="EMBL/GenBank/DDBJ databases">
        <title>Actinoplanes sp. nov. LDG1-06 isolated from lichen.</title>
        <authorList>
            <person name="Saeng-In P."/>
            <person name="Phongsopitanun W."/>
            <person name="Kanchanasin P."/>
            <person name="Yuki M."/>
            <person name="Kudo T."/>
            <person name="Ohkuma M."/>
            <person name="Tanasupawat S."/>
        </authorList>
    </citation>
    <scope>NUCLEOTIDE SEQUENCE [LARGE SCALE GENOMIC DNA]</scope>
    <source>
        <strain evidence="3 4">LDG1-06</strain>
    </source>
</reference>